<evidence type="ECO:0000313" key="2">
    <source>
        <dbReference type="Proteomes" id="UP000183794"/>
    </source>
</evidence>
<accession>A0A1L0C9W9</accession>
<organism evidence="1 2">
    <name type="scientific">Moritella viscosa</name>
    <dbReference type="NCBI Taxonomy" id="80854"/>
    <lineage>
        <taxon>Bacteria</taxon>
        <taxon>Pseudomonadati</taxon>
        <taxon>Pseudomonadota</taxon>
        <taxon>Gammaproteobacteria</taxon>
        <taxon>Alteromonadales</taxon>
        <taxon>Moritellaceae</taxon>
        <taxon>Moritella</taxon>
    </lineage>
</organism>
<gene>
    <name evidence="1" type="ORF">NVI5450_4638</name>
</gene>
<protein>
    <submittedName>
        <fullName evidence="1">Uncharacterized protein</fullName>
    </submittedName>
</protein>
<evidence type="ECO:0000313" key="1">
    <source>
        <dbReference type="EMBL" id="SGZ18374.1"/>
    </source>
</evidence>
<dbReference type="Proteomes" id="UP000183794">
    <property type="component" value="Unassembled WGS sequence"/>
</dbReference>
<proteinExistence type="predicted"/>
<dbReference type="EMBL" id="FPLD01000135">
    <property type="protein sequence ID" value="SGZ18374.1"/>
    <property type="molecule type" value="Genomic_DNA"/>
</dbReference>
<reference evidence="1 2" key="1">
    <citation type="submission" date="2016-11" db="EMBL/GenBank/DDBJ databases">
        <authorList>
            <person name="Jaros S."/>
            <person name="Januszkiewicz K."/>
            <person name="Wedrychowicz H."/>
        </authorList>
    </citation>
    <scope>NUCLEOTIDE SEQUENCE [LARGE SCALE GENOMIC DNA]</scope>
    <source>
        <strain evidence="1">NVI 5450</strain>
    </source>
</reference>
<dbReference type="AlphaFoldDB" id="A0A1L0C9W9"/>
<name>A0A1L0C9W9_9GAMM</name>
<sequence>MREDYNTTQNQIAALITTLTTKLDIKGVTSHLFKALK</sequence>